<dbReference type="AlphaFoldDB" id="A0A4R0Q7J7"/>
<keyword evidence="1" id="KW-0732">Signal</keyword>
<name>A0A4R0Q7J7_9SPHI</name>
<proteinExistence type="predicted"/>
<dbReference type="RefSeq" id="WP_131526880.1">
    <property type="nucleotide sequence ID" value="NZ_SJSO01000002.1"/>
</dbReference>
<comment type="caution">
    <text evidence="2">The sequence shown here is derived from an EMBL/GenBank/DDBJ whole genome shotgun (WGS) entry which is preliminary data.</text>
</comment>
<dbReference type="PROSITE" id="PS51257">
    <property type="entry name" value="PROKAR_LIPOPROTEIN"/>
    <property type="match status" value="1"/>
</dbReference>
<evidence type="ECO:0000313" key="2">
    <source>
        <dbReference type="EMBL" id="TCD28976.1"/>
    </source>
</evidence>
<reference evidence="2 3" key="1">
    <citation type="submission" date="2019-02" db="EMBL/GenBank/DDBJ databases">
        <title>Pedobacter sp. RP-3-21 sp. nov., isolated from Arctic soil.</title>
        <authorList>
            <person name="Dahal R.H."/>
        </authorList>
    </citation>
    <scope>NUCLEOTIDE SEQUENCE [LARGE SCALE GENOMIC DNA]</scope>
    <source>
        <strain evidence="2 3">RP-3-21</strain>
    </source>
</reference>
<evidence type="ECO:0000256" key="1">
    <source>
        <dbReference type="SAM" id="SignalP"/>
    </source>
</evidence>
<dbReference type="EMBL" id="SJSO01000002">
    <property type="protein sequence ID" value="TCD28976.1"/>
    <property type="molecule type" value="Genomic_DNA"/>
</dbReference>
<dbReference type="Proteomes" id="UP000293925">
    <property type="component" value="Unassembled WGS sequence"/>
</dbReference>
<organism evidence="2 3">
    <name type="scientific">Pedobacter psychrodurus</name>
    <dbReference type="NCBI Taxonomy" id="2530456"/>
    <lineage>
        <taxon>Bacteria</taxon>
        <taxon>Pseudomonadati</taxon>
        <taxon>Bacteroidota</taxon>
        <taxon>Sphingobacteriia</taxon>
        <taxon>Sphingobacteriales</taxon>
        <taxon>Sphingobacteriaceae</taxon>
        <taxon>Pedobacter</taxon>
    </lineage>
</organism>
<feature type="signal peptide" evidence="1">
    <location>
        <begin position="1"/>
        <end position="20"/>
    </location>
</feature>
<sequence length="139" mass="15017">MKSISITLIAVLIMACSSYAQVGCRTGDYIYTTANGTYFDGGSTITKFNATDRIIKRNFAADPNCGIDRNTADSYPVAPGTPANPDSKCVSDINLLDEGKLVIYNNADKVNCPIDDNLIYLICSASFLGFALVRKRLSL</sequence>
<keyword evidence="3" id="KW-1185">Reference proteome</keyword>
<gene>
    <name evidence="2" type="ORF">EZ456_02100</name>
</gene>
<accession>A0A4R0Q7J7</accession>
<evidence type="ECO:0000313" key="3">
    <source>
        <dbReference type="Proteomes" id="UP000293925"/>
    </source>
</evidence>
<feature type="chain" id="PRO_5020878397" description="Secreted protein" evidence="1">
    <location>
        <begin position="21"/>
        <end position="139"/>
    </location>
</feature>
<dbReference type="OrthoDB" id="770212at2"/>
<evidence type="ECO:0008006" key="4">
    <source>
        <dbReference type="Google" id="ProtNLM"/>
    </source>
</evidence>
<protein>
    <recommendedName>
        <fullName evidence="4">Secreted protein</fullName>
    </recommendedName>
</protein>